<evidence type="ECO:0000313" key="5">
    <source>
        <dbReference type="RefSeq" id="XP_016745075.1"/>
    </source>
</evidence>
<dbReference type="AlphaFoldDB" id="A0A1U8P1T4"/>
<dbReference type="RefSeq" id="XP_016745075.1">
    <property type="nucleotide sequence ID" value="XM_016889586.1"/>
</dbReference>
<evidence type="ECO:0000256" key="2">
    <source>
        <dbReference type="SAM" id="MobiDB-lite"/>
    </source>
</evidence>
<dbReference type="PaxDb" id="3635-A0A1U8P1T4"/>
<feature type="region of interest" description="Disordered" evidence="2">
    <location>
        <begin position="1"/>
        <end position="24"/>
    </location>
</feature>
<evidence type="ECO:0000313" key="4">
    <source>
        <dbReference type="Proteomes" id="UP000818029"/>
    </source>
</evidence>
<protein>
    <recommendedName>
        <fullName evidence="3">DUF7745 domain-containing protein</fullName>
    </recommendedName>
</protein>
<gene>
    <name evidence="5" type="primary">LOC107954109</name>
</gene>
<accession>A0A1U8P1T4</accession>
<dbReference type="KEGG" id="ghi:107954109"/>
<feature type="coiled-coil region" evidence="1">
    <location>
        <begin position="352"/>
        <end position="423"/>
    </location>
</feature>
<sequence length="487" mass="57488">MREGGRKGERKNKEENERKKEEMERVFNKVEDNAAVRKRAETTQQERGDSLAEGCFTFGKVDLAPTIEEYTALLHCPKIQVDRIYSRAANVPAFLKRLMNITGMSEQWKVDVFALSIYGLVIFSKALGHVDEAVSDLFDRLNKWAIFVPTILAETFRSLNACRRAGEGRFIGCAQLLLSWFQSHFWKVKRVSYRIFSENYSPLKELVAMPRRDNITEENWMTVLQNLQEEDVEWRAPWMVPLLGIWGAVGYVPLLALRQYRSRQFTPPTHRLAQCEFIYMGNNYKNKVCEISNAWNQTRRMKRFAANPMTTLEYDWWRDQRINENIPMSDQENTRSIEEHLTVIPFELEIIRQDFERKSLELEKRIEQLEEEKMQLASQSRIEELKEKIEELKVVLQNRELQIELLEVNNERWKEQLHQSQDQVRNRDYVMGEALTQVREVADHLQTLEVQVDVLSLKYESESDQGRELAWLLRQVKALSIKAKPYM</sequence>
<dbReference type="Pfam" id="PF24924">
    <property type="entry name" value="DUF7745"/>
    <property type="match status" value="1"/>
</dbReference>
<dbReference type="PANTHER" id="PTHR48200">
    <property type="entry name" value="PROTEIN, PUTATIVE-RELATED"/>
    <property type="match status" value="1"/>
</dbReference>
<dbReference type="InterPro" id="IPR056647">
    <property type="entry name" value="DUF7745"/>
</dbReference>
<evidence type="ECO:0000259" key="3">
    <source>
        <dbReference type="Pfam" id="PF24924"/>
    </source>
</evidence>
<dbReference type="Proteomes" id="UP000818029">
    <property type="component" value="Chromosome A08"/>
</dbReference>
<organism evidence="4 5">
    <name type="scientific">Gossypium hirsutum</name>
    <name type="common">Upland cotton</name>
    <name type="synonym">Gossypium mexicanum</name>
    <dbReference type="NCBI Taxonomy" id="3635"/>
    <lineage>
        <taxon>Eukaryota</taxon>
        <taxon>Viridiplantae</taxon>
        <taxon>Streptophyta</taxon>
        <taxon>Embryophyta</taxon>
        <taxon>Tracheophyta</taxon>
        <taxon>Spermatophyta</taxon>
        <taxon>Magnoliopsida</taxon>
        <taxon>eudicotyledons</taxon>
        <taxon>Gunneridae</taxon>
        <taxon>Pentapetalae</taxon>
        <taxon>rosids</taxon>
        <taxon>malvids</taxon>
        <taxon>Malvales</taxon>
        <taxon>Malvaceae</taxon>
        <taxon>Malvoideae</taxon>
        <taxon>Gossypium</taxon>
    </lineage>
</organism>
<name>A0A1U8P1T4_GOSHI</name>
<evidence type="ECO:0000256" key="1">
    <source>
        <dbReference type="SAM" id="Coils"/>
    </source>
</evidence>
<proteinExistence type="predicted"/>
<reference evidence="4" key="1">
    <citation type="journal article" date="2020" name="Nat. Genet.">
        <title>Genomic diversifications of five Gossypium allopolyploid species and their impact on cotton improvement.</title>
        <authorList>
            <person name="Chen Z.J."/>
            <person name="Sreedasyam A."/>
            <person name="Ando A."/>
            <person name="Song Q."/>
            <person name="De Santiago L.M."/>
            <person name="Hulse-Kemp A.M."/>
            <person name="Ding M."/>
            <person name="Ye W."/>
            <person name="Kirkbride R.C."/>
            <person name="Jenkins J."/>
            <person name="Plott C."/>
            <person name="Lovell J."/>
            <person name="Lin Y.M."/>
            <person name="Vaughn R."/>
            <person name="Liu B."/>
            <person name="Simpson S."/>
            <person name="Scheffler B.E."/>
            <person name="Wen L."/>
            <person name="Saski C.A."/>
            <person name="Grover C.E."/>
            <person name="Hu G."/>
            <person name="Conover J.L."/>
            <person name="Carlson J.W."/>
            <person name="Shu S."/>
            <person name="Boston L.B."/>
            <person name="Williams M."/>
            <person name="Peterson D.G."/>
            <person name="McGee K."/>
            <person name="Jones D.C."/>
            <person name="Wendel J.F."/>
            <person name="Stelly D.M."/>
            <person name="Grimwood J."/>
            <person name="Schmutz J."/>
        </authorList>
    </citation>
    <scope>NUCLEOTIDE SEQUENCE [LARGE SCALE GENOMIC DNA]</scope>
    <source>
        <strain evidence="4">cv. TM-1</strain>
    </source>
</reference>
<feature type="domain" description="DUF7745" evidence="3">
    <location>
        <begin position="110"/>
        <end position="322"/>
    </location>
</feature>
<dbReference type="GeneID" id="107954109"/>
<reference evidence="5" key="2">
    <citation type="submission" date="2025-08" db="UniProtKB">
        <authorList>
            <consortium name="RefSeq"/>
        </authorList>
    </citation>
    <scope>IDENTIFICATION</scope>
</reference>
<keyword evidence="4" id="KW-1185">Reference proteome</keyword>
<dbReference type="PANTHER" id="PTHR48200:SF1">
    <property type="entry name" value="AMINOTRANSFERASE-LIKE PLANT MOBILE DOMAIN-CONTAINING PROTEIN"/>
    <property type="match status" value="1"/>
</dbReference>
<keyword evidence="1" id="KW-0175">Coiled coil</keyword>